<organism evidence="1 2">
    <name type="scientific">Endozoicomonas gorgoniicola</name>
    <dbReference type="NCBI Taxonomy" id="1234144"/>
    <lineage>
        <taxon>Bacteria</taxon>
        <taxon>Pseudomonadati</taxon>
        <taxon>Pseudomonadota</taxon>
        <taxon>Gammaproteobacteria</taxon>
        <taxon>Oceanospirillales</taxon>
        <taxon>Endozoicomonadaceae</taxon>
        <taxon>Endozoicomonas</taxon>
    </lineage>
</organism>
<evidence type="ECO:0000313" key="1">
    <source>
        <dbReference type="EMBL" id="MCW7554074.1"/>
    </source>
</evidence>
<sequence>MFLHMQHKKQFKRVRGVCQILMTLVSFFGFNEAVLAERYRASLYIKNDNTRMIVVKNPMTEPLSMSYAGLERSSMIHTMQDE</sequence>
<gene>
    <name evidence="1" type="ORF">NX722_15905</name>
</gene>
<dbReference type="RefSeq" id="WP_262563810.1">
    <property type="nucleotide sequence ID" value="NZ_JAPFCC010000001.1"/>
</dbReference>
<comment type="caution">
    <text evidence="1">The sequence shown here is derived from an EMBL/GenBank/DDBJ whole genome shotgun (WGS) entry which is preliminary data.</text>
</comment>
<dbReference type="Proteomes" id="UP001209854">
    <property type="component" value="Unassembled WGS sequence"/>
</dbReference>
<keyword evidence="2" id="KW-1185">Reference proteome</keyword>
<protein>
    <submittedName>
        <fullName evidence="1">Uncharacterized protein</fullName>
    </submittedName>
</protein>
<dbReference type="EMBL" id="JAPFCC010000001">
    <property type="protein sequence ID" value="MCW7554074.1"/>
    <property type="molecule type" value="Genomic_DNA"/>
</dbReference>
<accession>A0ABT3MXG4</accession>
<proteinExistence type="predicted"/>
<reference evidence="1 2" key="1">
    <citation type="submission" date="2022-10" db="EMBL/GenBank/DDBJ databases">
        <title>High-quality genome sequences of two octocoral-associated bacteria, Endozoicomonas euniceicola EF212 and Endozoicomonas gorgoniicola PS125.</title>
        <authorList>
            <person name="Chiou Y.-J."/>
            <person name="Chen Y.-H."/>
        </authorList>
    </citation>
    <scope>NUCLEOTIDE SEQUENCE [LARGE SCALE GENOMIC DNA]</scope>
    <source>
        <strain evidence="1 2">PS125</strain>
    </source>
</reference>
<evidence type="ECO:0000313" key="2">
    <source>
        <dbReference type="Proteomes" id="UP001209854"/>
    </source>
</evidence>
<name>A0ABT3MXG4_9GAMM</name>